<accession>A0AAW1WHN6</accession>
<gene>
    <name evidence="1" type="ORF">M0R45_031575</name>
</gene>
<reference evidence="1 2" key="1">
    <citation type="journal article" date="2023" name="G3 (Bethesda)">
        <title>A chromosome-length genome assembly and annotation of blackberry (Rubus argutus, cv. 'Hillquist').</title>
        <authorList>
            <person name="Bruna T."/>
            <person name="Aryal R."/>
            <person name="Dudchenko O."/>
            <person name="Sargent D.J."/>
            <person name="Mead D."/>
            <person name="Buti M."/>
            <person name="Cavallini A."/>
            <person name="Hytonen T."/>
            <person name="Andres J."/>
            <person name="Pham M."/>
            <person name="Weisz D."/>
            <person name="Mascagni F."/>
            <person name="Usai G."/>
            <person name="Natali L."/>
            <person name="Bassil N."/>
            <person name="Fernandez G.E."/>
            <person name="Lomsadze A."/>
            <person name="Armour M."/>
            <person name="Olukolu B."/>
            <person name="Poorten T."/>
            <person name="Britton C."/>
            <person name="Davik J."/>
            <person name="Ashrafi H."/>
            <person name="Aiden E.L."/>
            <person name="Borodovsky M."/>
            <person name="Worthington M."/>
        </authorList>
    </citation>
    <scope>NUCLEOTIDE SEQUENCE [LARGE SCALE GENOMIC DNA]</scope>
    <source>
        <strain evidence="1">PI 553951</strain>
    </source>
</reference>
<evidence type="ECO:0000313" key="1">
    <source>
        <dbReference type="EMBL" id="KAK9923143.1"/>
    </source>
</evidence>
<dbReference type="EMBL" id="JBEDUW010000006">
    <property type="protein sequence ID" value="KAK9923143.1"/>
    <property type="molecule type" value="Genomic_DNA"/>
</dbReference>
<dbReference type="Proteomes" id="UP001457282">
    <property type="component" value="Unassembled WGS sequence"/>
</dbReference>
<dbReference type="AlphaFoldDB" id="A0AAW1WHN6"/>
<name>A0AAW1WHN6_RUBAR</name>
<proteinExistence type="predicted"/>
<sequence>MERFFKKISRIEGSSSCANENVGGESLEKTDLETLLDQLPSDPARRTRILDYDPNIRDIVRRCYLLMGPCQPRNHNFPQKMISGKK</sequence>
<keyword evidence="2" id="KW-1185">Reference proteome</keyword>
<evidence type="ECO:0000313" key="2">
    <source>
        <dbReference type="Proteomes" id="UP001457282"/>
    </source>
</evidence>
<organism evidence="1 2">
    <name type="scientific">Rubus argutus</name>
    <name type="common">Southern blackberry</name>
    <dbReference type="NCBI Taxonomy" id="59490"/>
    <lineage>
        <taxon>Eukaryota</taxon>
        <taxon>Viridiplantae</taxon>
        <taxon>Streptophyta</taxon>
        <taxon>Embryophyta</taxon>
        <taxon>Tracheophyta</taxon>
        <taxon>Spermatophyta</taxon>
        <taxon>Magnoliopsida</taxon>
        <taxon>eudicotyledons</taxon>
        <taxon>Gunneridae</taxon>
        <taxon>Pentapetalae</taxon>
        <taxon>rosids</taxon>
        <taxon>fabids</taxon>
        <taxon>Rosales</taxon>
        <taxon>Rosaceae</taxon>
        <taxon>Rosoideae</taxon>
        <taxon>Rosoideae incertae sedis</taxon>
        <taxon>Rubus</taxon>
    </lineage>
</organism>
<comment type="caution">
    <text evidence="1">The sequence shown here is derived from an EMBL/GenBank/DDBJ whole genome shotgun (WGS) entry which is preliminary data.</text>
</comment>
<protein>
    <submittedName>
        <fullName evidence="1">Uncharacterized protein</fullName>
    </submittedName>
</protein>